<accession>A0A2T2N1T4</accession>
<organism evidence="2 3">
    <name type="scientific">Corynespora cassiicola Philippines</name>
    <dbReference type="NCBI Taxonomy" id="1448308"/>
    <lineage>
        <taxon>Eukaryota</taxon>
        <taxon>Fungi</taxon>
        <taxon>Dikarya</taxon>
        <taxon>Ascomycota</taxon>
        <taxon>Pezizomycotina</taxon>
        <taxon>Dothideomycetes</taxon>
        <taxon>Pleosporomycetidae</taxon>
        <taxon>Pleosporales</taxon>
        <taxon>Corynesporascaceae</taxon>
        <taxon>Corynespora</taxon>
    </lineage>
</organism>
<keyword evidence="3" id="KW-1185">Reference proteome</keyword>
<dbReference type="EMBL" id="KZ678156">
    <property type="protein sequence ID" value="PSN59392.1"/>
    <property type="molecule type" value="Genomic_DNA"/>
</dbReference>
<feature type="compositionally biased region" description="Polar residues" evidence="1">
    <location>
        <begin position="185"/>
        <end position="194"/>
    </location>
</feature>
<name>A0A2T2N1T4_CORCC</name>
<dbReference type="AlphaFoldDB" id="A0A2T2N1T4"/>
<feature type="region of interest" description="Disordered" evidence="1">
    <location>
        <begin position="185"/>
        <end position="212"/>
    </location>
</feature>
<evidence type="ECO:0000313" key="3">
    <source>
        <dbReference type="Proteomes" id="UP000240883"/>
    </source>
</evidence>
<evidence type="ECO:0000313" key="2">
    <source>
        <dbReference type="EMBL" id="PSN59392.1"/>
    </source>
</evidence>
<proteinExistence type="predicted"/>
<gene>
    <name evidence="2" type="ORF">BS50DRAFT_640945</name>
</gene>
<evidence type="ECO:0000256" key="1">
    <source>
        <dbReference type="SAM" id="MobiDB-lite"/>
    </source>
</evidence>
<dbReference type="Proteomes" id="UP000240883">
    <property type="component" value="Unassembled WGS sequence"/>
</dbReference>
<sequence>MAIPKFNKLVEIHIQGVAPYAFNAQYQWPRTGTLHMKSMKWKFPGYMAYDDDADFHQLVEDHYHKPYSQVRLDEISKYAQVTKNFKHGCAASQVRELLMVIVSNTPFLQLPATQNHENFLECYDADKELQGCNHRNASSDQGANVIVGGYQADNHIDQYDTDKSLDQNCVDNCFHEYDDNKVISNQSAHGSSVTLEVPENSDNMKKTGDMSGAQELQEQTEILNLTSGDAGTIWINGDLDGWGRGNPSYAPVGRSMSQW</sequence>
<reference evidence="2 3" key="1">
    <citation type="journal article" date="2018" name="Front. Microbiol.">
        <title>Genome-Wide Analysis of Corynespora cassiicola Leaf Fall Disease Putative Effectors.</title>
        <authorList>
            <person name="Lopez D."/>
            <person name="Ribeiro S."/>
            <person name="Label P."/>
            <person name="Fumanal B."/>
            <person name="Venisse J.S."/>
            <person name="Kohler A."/>
            <person name="de Oliveira R.R."/>
            <person name="Labutti K."/>
            <person name="Lipzen A."/>
            <person name="Lail K."/>
            <person name="Bauer D."/>
            <person name="Ohm R.A."/>
            <person name="Barry K.W."/>
            <person name="Spatafora J."/>
            <person name="Grigoriev I.V."/>
            <person name="Martin F.M."/>
            <person name="Pujade-Renaud V."/>
        </authorList>
    </citation>
    <scope>NUCLEOTIDE SEQUENCE [LARGE SCALE GENOMIC DNA]</scope>
    <source>
        <strain evidence="2 3">Philippines</strain>
    </source>
</reference>
<protein>
    <submittedName>
        <fullName evidence="2">Uncharacterized protein</fullName>
    </submittedName>
</protein>